<keyword evidence="1" id="KW-0677">Repeat</keyword>
<dbReference type="InterPro" id="IPR051012">
    <property type="entry name" value="CellSynth/LPSAsmb/PSIAsmb"/>
</dbReference>
<proteinExistence type="predicted"/>
<dbReference type="SUPFAM" id="SSF81901">
    <property type="entry name" value="HCP-like"/>
    <property type="match status" value="2"/>
</dbReference>
<dbReference type="PANTHER" id="PTHR45586:SF14">
    <property type="entry name" value="TETRATRICOPEPTIDE TPR_2 REPEAT PROTEIN"/>
    <property type="match status" value="1"/>
</dbReference>
<evidence type="ECO:0000256" key="2">
    <source>
        <dbReference type="ARBA" id="ARBA00022803"/>
    </source>
</evidence>
<dbReference type="PANTHER" id="PTHR45586">
    <property type="entry name" value="TPR REPEAT-CONTAINING PROTEIN PA4667"/>
    <property type="match status" value="1"/>
</dbReference>
<dbReference type="RefSeq" id="WP_234767803.1">
    <property type="nucleotide sequence ID" value="NZ_JAKEIP010000305.1"/>
</dbReference>
<dbReference type="AlphaFoldDB" id="A0A9X1TPE2"/>
<dbReference type="SMART" id="SM00028">
    <property type="entry name" value="TPR"/>
    <property type="match status" value="5"/>
</dbReference>
<evidence type="ECO:0000256" key="1">
    <source>
        <dbReference type="ARBA" id="ARBA00022737"/>
    </source>
</evidence>
<accession>A0A9X1TPE2</accession>
<protein>
    <submittedName>
        <fullName evidence="3">Tetratricopeptide repeat protein</fullName>
    </submittedName>
</protein>
<keyword evidence="4" id="KW-1185">Reference proteome</keyword>
<dbReference type="Pfam" id="PF13432">
    <property type="entry name" value="TPR_16"/>
    <property type="match status" value="3"/>
</dbReference>
<dbReference type="EMBL" id="JAKEIP010000305">
    <property type="protein sequence ID" value="MCF1599426.1"/>
    <property type="molecule type" value="Genomic_DNA"/>
</dbReference>
<organism evidence="3 4">
    <name type="scientific">Streptomyces muensis</name>
    <dbReference type="NCBI Taxonomy" id="1077944"/>
    <lineage>
        <taxon>Bacteria</taxon>
        <taxon>Bacillati</taxon>
        <taxon>Actinomycetota</taxon>
        <taxon>Actinomycetes</taxon>
        <taxon>Kitasatosporales</taxon>
        <taxon>Streptomycetaceae</taxon>
        <taxon>Streptomyces</taxon>
    </lineage>
</organism>
<evidence type="ECO:0000313" key="3">
    <source>
        <dbReference type="EMBL" id="MCF1599426.1"/>
    </source>
</evidence>
<dbReference type="InterPro" id="IPR019734">
    <property type="entry name" value="TPR_rpt"/>
</dbReference>
<dbReference type="Proteomes" id="UP001139384">
    <property type="component" value="Unassembled WGS sequence"/>
</dbReference>
<keyword evidence="2" id="KW-0802">TPR repeat</keyword>
<name>A0A9X1TPE2_STRM4</name>
<dbReference type="InterPro" id="IPR011990">
    <property type="entry name" value="TPR-like_helical_dom_sf"/>
</dbReference>
<sequence>MATGQGTLEPLLRFCGSLRELKFVSGAPSLGDLKRRMPSRPAASTLSPLLAGKIRRAPRWELVRELVTACQEHAKAVGIDLPEDLGSVTAWRRRHEELVRALDGSAPRRSPGELGGLLRLTASGEPPVLGELSDADLGVAPPLPGADTGYIARRDFDEEMRSMLSLEGPPYPYVLAYGEDRAGKSRSAVEALRAEFAADTPVLIPHTAAEVLRLRSHAQALGGLGTPAVLWLDDLTEAGLEELTPELLEWLSGWAVTAGTVSARRCGAILEQTGPEAAVARAALSTACLVHLPLELDDAERAEAAWHFAGGAAPRSFAEVVEAAQPREMLLRLNTARSANPVGVAVVRAAVDCHRAGLVRGLTRGELLRLLPPYLTALGAPMTTEDGFERGLAWARDPVVGGRGLLRPAPAEAGEERWQAAPELAGEADSGPVPGFLWPELLDLATPEEALGIGYQAGKRDAPVYAAAAFTKAMEDEENRSVALLWLGRAKSLLGANTGAKEAFRELMRTGDAGDRAEAALQLGALLRQEGDIPGAEEAWRRAAADGDDKRLAPMARFQLAVMLAHEDGDRGDIEALLRQVATSGHTDLAPRSWAVLAGLCEDRGDLPGALEAWERAAEWDHAEVAALMEESVPDLNQRMVELAEVLHGGPAPRTAGELLEQAERLKDLGDLAGALAAFESAADCEDPDVRARALLGAAWILRGQGRRAQAVEAFEAVAECGVPQHAAKALLELGVLLDEEGDGPGSHRAWSRAVATGVTDEAEISALNLGLQELGRGRVEAAETAFRRAVRTQNPRIRAKSALNLALLHDAGGAGDEAVDDWYRTAIETGDPEFMPQAAIALAGRMVGRGLRAEPKRLLGMAMGADDPGEKARATMFLGAVHDLDDDVDRAAALYRQAIELRHPDHSVEAQRYLGRLCWRTHRDDAARWHLRMVLDAGHAEHSPEAGLLLAQIHQGYGELDEAELVLTQLLETGHEEVAAEAGELLGDVLAGRGRTGEARRVWARVAEQGREPHAGVARARLAALADREP</sequence>
<comment type="caution">
    <text evidence="3">The sequence shown here is derived from an EMBL/GenBank/DDBJ whole genome shotgun (WGS) entry which is preliminary data.</text>
</comment>
<dbReference type="SUPFAM" id="SSF48452">
    <property type="entry name" value="TPR-like"/>
    <property type="match status" value="1"/>
</dbReference>
<gene>
    <name evidence="3" type="ORF">L0P92_38610</name>
</gene>
<dbReference type="Gene3D" id="1.25.40.10">
    <property type="entry name" value="Tetratricopeptide repeat domain"/>
    <property type="match status" value="3"/>
</dbReference>
<reference evidence="3" key="1">
    <citation type="submission" date="2022-01" db="EMBL/GenBank/DDBJ databases">
        <title>Draft Genome Sequences of Seven Type Strains of the Genus Streptomyces.</title>
        <authorList>
            <person name="Aziz S."/>
            <person name="Coretto E."/>
            <person name="Chronakova A."/>
            <person name="Sproer C."/>
            <person name="Huber K."/>
            <person name="Nouioui I."/>
            <person name="Gross H."/>
        </authorList>
    </citation>
    <scope>NUCLEOTIDE SEQUENCE</scope>
    <source>
        <strain evidence="3">DSM 103493</strain>
    </source>
</reference>
<evidence type="ECO:0000313" key="4">
    <source>
        <dbReference type="Proteomes" id="UP001139384"/>
    </source>
</evidence>